<keyword evidence="5" id="KW-1185">Reference proteome</keyword>
<keyword evidence="2" id="KW-0963">Cytoplasm</keyword>
<dbReference type="Gene3D" id="1.25.10.10">
    <property type="entry name" value="Leucine-rich Repeat Variant"/>
    <property type="match status" value="1"/>
</dbReference>
<dbReference type="InterPro" id="IPR024660">
    <property type="entry name" value="UCS_central_dom"/>
</dbReference>
<name>A0A2T3A851_9PEZI</name>
<feature type="domain" description="UNC-45/Cro1/She4 central" evidence="3">
    <location>
        <begin position="223"/>
        <end position="402"/>
    </location>
</feature>
<dbReference type="SUPFAM" id="SSF48371">
    <property type="entry name" value="ARM repeat"/>
    <property type="match status" value="1"/>
</dbReference>
<organism evidence="4 5">
    <name type="scientific">Coniella lustricola</name>
    <dbReference type="NCBI Taxonomy" id="2025994"/>
    <lineage>
        <taxon>Eukaryota</taxon>
        <taxon>Fungi</taxon>
        <taxon>Dikarya</taxon>
        <taxon>Ascomycota</taxon>
        <taxon>Pezizomycotina</taxon>
        <taxon>Sordariomycetes</taxon>
        <taxon>Sordariomycetidae</taxon>
        <taxon>Diaporthales</taxon>
        <taxon>Schizoparmaceae</taxon>
        <taxon>Coniella</taxon>
    </lineage>
</organism>
<evidence type="ECO:0000313" key="4">
    <source>
        <dbReference type="EMBL" id="PSR85552.1"/>
    </source>
</evidence>
<dbReference type="Proteomes" id="UP000241462">
    <property type="component" value="Unassembled WGS sequence"/>
</dbReference>
<dbReference type="Pfam" id="PF11701">
    <property type="entry name" value="UNC45-central"/>
    <property type="match status" value="1"/>
</dbReference>
<dbReference type="InParanoid" id="A0A2T3A851"/>
<dbReference type="GO" id="GO:0051879">
    <property type="term" value="F:Hsp90 protein binding"/>
    <property type="evidence" value="ECO:0007669"/>
    <property type="project" value="TreeGrafter"/>
</dbReference>
<dbReference type="FunCoup" id="A0A2T3A851">
    <property type="interactions" value="96"/>
</dbReference>
<dbReference type="PANTHER" id="PTHR45994:SF1">
    <property type="entry name" value="FI21225P1"/>
    <property type="match status" value="1"/>
</dbReference>
<dbReference type="PANTHER" id="PTHR45994">
    <property type="entry name" value="FI21225P1"/>
    <property type="match status" value="1"/>
</dbReference>
<dbReference type="EMBL" id="KZ678441">
    <property type="protein sequence ID" value="PSR85552.1"/>
    <property type="molecule type" value="Genomic_DNA"/>
</dbReference>
<dbReference type="InterPro" id="IPR016024">
    <property type="entry name" value="ARM-type_fold"/>
</dbReference>
<reference evidence="4 5" key="1">
    <citation type="journal article" date="2018" name="Mycol. Prog.">
        <title>Coniella lustricola, a new species from submerged detritus.</title>
        <authorList>
            <person name="Raudabaugh D.B."/>
            <person name="Iturriaga T."/>
            <person name="Carver A."/>
            <person name="Mondo S."/>
            <person name="Pangilinan J."/>
            <person name="Lipzen A."/>
            <person name="He G."/>
            <person name="Amirebrahimi M."/>
            <person name="Grigoriev I.V."/>
            <person name="Miller A.N."/>
        </authorList>
    </citation>
    <scope>NUCLEOTIDE SEQUENCE [LARGE SCALE GENOMIC DNA]</scope>
    <source>
        <strain evidence="4 5">B22-T-1</strain>
    </source>
</reference>
<dbReference type="InterPro" id="IPR011989">
    <property type="entry name" value="ARM-like"/>
</dbReference>
<gene>
    <name evidence="4" type="ORF">BD289DRAFT_433913</name>
</gene>
<dbReference type="GO" id="GO:0005737">
    <property type="term" value="C:cytoplasm"/>
    <property type="evidence" value="ECO:0007669"/>
    <property type="project" value="UniProtKB-SubCell"/>
</dbReference>
<evidence type="ECO:0000256" key="2">
    <source>
        <dbReference type="ARBA" id="ARBA00022490"/>
    </source>
</evidence>
<evidence type="ECO:0000313" key="5">
    <source>
        <dbReference type="Proteomes" id="UP000241462"/>
    </source>
</evidence>
<accession>A0A2T3A851</accession>
<proteinExistence type="predicted"/>
<evidence type="ECO:0000259" key="3">
    <source>
        <dbReference type="Pfam" id="PF11701"/>
    </source>
</evidence>
<comment type="subcellular location">
    <subcellularLocation>
        <location evidence="1">Cytoplasm</location>
    </subcellularLocation>
</comment>
<dbReference type="AlphaFoldDB" id="A0A2T3A851"/>
<sequence length="853" mass="93233">MPRVLCCLASSRLEASCRSKVSKPRVKLLFSTNQPPDTVCRPSSVRLAHLFAYVFASNGHLTSWHLFSPVAPTPSVETGQANKLVACYIGRGTRKKKAKDPAAFAISHLETCLSSFFHALNLSFFCTSLHRLPKHAHGLARQCRIESQRPRADIMESVNEQPKQDLATMSREDQTLLLFARLMEGGQEDDETVRDLSLLTKLLNEDLEASKTSRSITTVIDDDCVDTILCYLDMRNSDLVRGHATLTTSAYLKAAGDDGSQKLRGFFQERVKRGTYDDYIVAFCVAATIFPVVPDLTSELFLSEGFLSSLGGLMRRKWKSRKVETACLEMLNAACMNGACREAVQKYCVEWLEEVVDQDPDEAVKSMYAHNIDGPHADEGSVSLRRHSEQVQHLAAVILAKLRAIQPSAQGGKDDTERVQQASTTIEELSKMFTNMLVNDPEHTQNNSIEGLAYASLRPTVKESLASNKEFLGSLVKTLESATPKSPLTYGALSILVNLTRFRPVQTEEEKKMDQLKAYANAAGKLAPNMLDDDEHVKDRCKAVFEAGVTPVLVTHSKNSSTASLSLIISIISSLSMLHNIRGQLAQQGSVRLLIAAWTALPSSEALAKRTAAQALARILISTNPEHVFGGTRPIPQAAAIRPLASIISPDQDADTRSLLPTFESLMALTNLASTDDETRQTIVRLAWPDIEEQLLSSNPMVTKAAVELICNLVQCVEAMAMYADGSAKAKDRLNILLALADAEDEGTRSGAGGALATLTGIEEVVNAILDRQGGIKNILNLCADSSSEELRHRGAFVVYNLVTFEGETGVRAREKIKAEGGIETMTQCAKSTRRPEVMDLTVQAIKALLEGN</sequence>
<evidence type="ECO:0000256" key="1">
    <source>
        <dbReference type="ARBA" id="ARBA00004496"/>
    </source>
</evidence>
<dbReference type="OrthoDB" id="5574718at2759"/>
<dbReference type="STRING" id="2025994.A0A2T3A851"/>
<protein>
    <submittedName>
        <fullName evidence="4">Myosin-binding striated muscle assembly central-domain-containing protein</fullName>
    </submittedName>
</protein>